<dbReference type="GeneID" id="5854191"/>
<reference evidence="2 3" key="1">
    <citation type="journal article" date="2007" name="Proc. Natl. Acad. Sci. U.S.A.">
        <title>Dandruff-associated Malassezia genomes reveal convergent and divergent virulence traits shared with plant and human fungal pathogens.</title>
        <authorList>
            <person name="Xu J."/>
            <person name="Saunders C.W."/>
            <person name="Hu P."/>
            <person name="Grant R.A."/>
            <person name="Boekhout T."/>
            <person name="Kuramae E.E."/>
            <person name="Kronstad J.W."/>
            <person name="Deangelis Y.M."/>
            <person name="Reeder N.L."/>
            <person name="Johnstone K.R."/>
            <person name="Leland M."/>
            <person name="Fieno A.M."/>
            <person name="Begley W.M."/>
            <person name="Sun Y."/>
            <person name="Lacey M.P."/>
            <person name="Chaudhary T."/>
            <person name="Keough T."/>
            <person name="Chu L."/>
            <person name="Sears R."/>
            <person name="Yuan B."/>
            <person name="Dawson T.L.Jr."/>
        </authorList>
    </citation>
    <scope>NUCLEOTIDE SEQUENCE [LARGE SCALE GENOMIC DNA]</scope>
    <source>
        <strain evidence="3">ATCC MYA-4612 / CBS 7966</strain>
    </source>
</reference>
<dbReference type="Proteomes" id="UP000008837">
    <property type="component" value="Unassembled WGS sequence"/>
</dbReference>
<evidence type="ECO:0000313" key="3">
    <source>
        <dbReference type="Proteomes" id="UP000008837"/>
    </source>
</evidence>
<dbReference type="InParanoid" id="A8Q674"/>
<protein>
    <submittedName>
        <fullName evidence="2">Uncharacterized protein</fullName>
    </submittedName>
</protein>
<dbReference type="RefSeq" id="XP_001729884.1">
    <property type="nucleotide sequence ID" value="XM_001729832.1"/>
</dbReference>
<dbReference type="KEGG" id="mgl:MGL_2870"/>
<dbReference type="EMBL" id="AAYY01000010">
    <property type="protein sequence ID" value="EDP42670.1"/>
    <property type="molecule type" value="Genomic_DNA"/>
</dbReference>
<dbReference type="InterPro" id="IPR003903">
    <property type="entry name" value="UIM_dom"/>
</dbReference>
<dbReference type="OrthoDB" id="443682at2759"/>
<name>A8Q674_MALGO</name>
<gene>
    <name evidence="2" type="ORF">MGL_2870</name>
</gene>
<organism evidence="2 3">
    <name type="scientific">Malassezia globosa (strain ATCC MYA-4612 / CBS 7966)</name>
    <name type="common">Dandruff-associated fungus</name>
    <dbReference type="NCBI Taxonomy" id="425265"/>
    <lineage>
        <taxon>Eukaryota</taxon>
        <taxon>Fungi</taxon>
        <taxon>Dikarya</taxon>
        <taxon>Basidiomycota</taxon>
        <taxon>Ustilaginomycotina</taxon>
        <taxon>Malasseziomycetes</taxon>
        <taxon>Malasseziales</taxon>
        <taxon>Malasseziaceae</taxon>
        <taxon>Malassezia</taxon>
    </lineage>
</organism>
<evidence type="ECO:0000313" key="2">
    <source>
        <dbReference type="EMBL" id="EDP42670.1"/>
    </source>
</evidence>
<sequence length="421" mass="46131">MADQPRYAGAAAGTSDEDEQLMRALAASVSSNESNIQARPELDRLRHGSEPVVFVPSIPTYKAAAFALQALYAAEPVRSAWLSYPIPDRRTDSVAMYWAGASTTLTYSVIQRLQTLFGFATFTARAAVATGDTDALLPKDVILRASHQESLCVLIETFLEAIVRAWLAVSDVEMQDIMLSSHTATESMQHSFLRERRLLFQSFAAPALSTEATTKPDSLLDRNTGNVLDTGTSKDRDDAMTAPTDTHSNEADASSMLEVRPTNGSTSFIPASQPTSTITLVHTPTESSVPACLWRKLASKNNMDSLLITEPAEVLLLPIQHTSVSSPFSIDMTVHLDPFLWEKRRGERVDGDASAKQAEALEQELANLDAKRTLYCESNPGPMLSLLQQAETHLTNVAQSDALAQWLRRVREALEHRIQST</sequence>
<accession>A8Q674</accession>
<evidence type="ECO:0000256" key="1">
    <source>
        <dbReference type="SAM" id="MobiDB-lite"/>
    </source>
</evidence>
<feature type="compositionally biased region" description="Polar residues" evidence="1">
    <location>
        <begin position="214"/>
        <end position="231"/>
    </location>
</feature>
<dbReference type="AlphaFoldDB" id="A8Q674"/>
<proteinExistence type="predicted"/>
<dbReference type="STRING" id="425265.A8Q674"/>
<feature type="region of interest" description="Disordered" evidence="1">
    <location>
        <begin position="214"/>
        <end position="249"/>
    </location>
</feature>
<keyword evidence="3" id="KW-1185">Reference proteome</keyword>
<comment type="caution">
    <text evidence="2">The sequence shown here is derived from an EMBL/GenBank/DDBJ whole genome shotgun (WGS) entry which is preliminary data.</text>
</comment>
<dbReference type="VEuPathDB" id="FungiDB:MGL_2870"/>
<dbReference type="PROSITE" id="PS50330">
    <property type="entry name" value="UIM"/>
    <property type="match status" value="1"/>
</dbReference>